<dbReference type="GO" id="GO:0035556">
    <property type="term" value="P:intracellular signal transduction"/>
    <property type="evidence" value="ECO:0007669"/>
    <property type="project" value="TreeGrafter"/>
</dbReference>
<dbReference type="InterPro" id="IPR000719">
    <property type="entry name" value="Prot_kinase_dom"/>
</dbReference>
<name>A0A5K1HGV5_9MAGN</name>
<organism evidence="7">
    <name type="scientific">Nymphaea colorata</name>
    <name type="common">pocket water lily</name>
    <dbReference type="NCBI Taxonomy" id="210225"/>
    <lineage>
        <taxon>Eukaryota</taxon>
        <taxon>Viridiplantae</taxon>
        <taxon>Streptophyta</taxon>
        <taxon>Embryophyta</taxon>
        <taxon>Tracheophyta</taxon>
        <taxon>Spermatophyta</taxon>
        <taxon>Magnoliopsida</taxon>
        <taxon>Nymphaeales</taxon>
        <taxon>Nymphaeaceae</taxon>
        <taxon>Nymphaea</taxon>
    </lineage>
</organism>
<dbReference type="Pfam" id="PF00069">
    <property type="entry name" value="Pkinase"/>
    <property type="match status" value="1"/>
</dbReference>
<sequence>MSDGSGKGTRGEAEGRIGDYLVGRTIGEGTFNKVKIARHLHSQEQVAIKLIDKSKIVSPADRQRLAKELKILRKVRHPNIIQLLEILEDSRYYYLVTEYASRGELFDHIVSREKLSEF</sequence>
<dbReference type="OrthoDB" id="193931at2759"/>
<evidence type="ECO:0000256" key="5">
    <source>
        <dbReference type="ARBA" id="ARBA00022840"/>
    </source>
</evidence>
<gene>
    <name evidence="7" type="ORF">NYM_LOCUS29719</name>
</gene>
<dbReference type="GO" id="GO:0004674">
    <property type="term" value="F:protein serine/threonine kinase activity"/>
    <property type="evidence" value="ECO:0007669"/>
    <property type="project" value="UniProtKB-KW"/>
</dbReference>
<dbReference type="SMART" id="SM00220">
    <property type="entry name" value="S_TKc"/>
    <property type="match status" value="1"/>
</dbReference>
<dbReference type="AlphaFoldDB" id="A0A5K1HGV5"/>
<keyword evidence="3" id="KW-0547">Nucleotide-binding</keyword>
<keyword evidence="4" id="KW-0418">Kinase</keyword>
<dbReference type="GO" id="GO:0005737">
    <property type="term" value="C:cytoplasm"/>
    <property type="evidence" value="ECO:0007669"/>
    <property type="project" value="TreeGrafter"/>
</dbReference>
<keyword evidence="2" id="KW-0808">Transferase</keyword>
<dbReference type="PANTHER" id="PTHR24346">
    <property type="entry name" value="MAP/MICROTUBULE AFFINITY-REGULATING KINASE"/>
    <property type="match status" value="1"/>
</dbReference>
<dbReference type="GO" id="GO:0005524">
    <property type="term" value="F:ATP binding"/>
    <property type="evidence" value="ECO:0007669"/>
    <property type="project" value="UniProtKB-KW"/>
</dbReference>
<accession>A0A5K1HGV5</accession>
<feature type="domain" description="Protein kinase" evidence="6">
    <location>
        <begin position="20"/>
        <end position="118"/>
    </location>
</feature>
<keyword evidence="1" id="KW-0723">Serine/threonine-protein kinase</keyword>
<dbReference type="Gene3D" id="1.10.510.10">
    <property type="entry name" value="Transferase(Phosphotransferase) domain 1"/>
    <property type="match status" value="1"/>
</dbReference>
<dbReference type="PROSITE" id="PS50011">
    <property type="entry name" value="PROTEIN_KINASE_DOM"/>
    <property type="match status" value="1"/>
</dbReference>
<dbReference type="SUPFAM" id="SSF56112">
    <property type="entry name" value="Protein kinase-like (PK-like)"/>
    <property type="match status" value="1"/>
</dbReference>
<dbReference type="FunFam" id="3.30.200.20:FF:000003">
    <property type="entry name" value="Non-specific serine/threonine protein kinase"/>
    <property type="match status" value="1"/>
</dbReference>
<keyword evidence="5" id="KW-0067">ATP-binding</keyword>
<evidence type="ECO:0000256" key="2">
    <source>
        <dbReference type="ARBA" id="ARBA00022679"/>
    </source>
</evidence>
<dbReference type="OMA" id="EHYIIER"/>
<dbReference type="PANTHER" id="PTHR24346:SF82">
    <property type="entry name" value="KP78A-RELATED"/>
    <property type="match status" value="1"/>
</dbReference>
<protein>
    <recommendedName>
        <fullName evidence="6">Protein kinase domain-containing protein</fullName>
    </recommendedName>
</protein>
<evidence type="ECO:0000256" key="3">
    <source>
        <dbReference type="ARBA" id="ARBA00022741"/>
    </source>
</evidence>
<evidence type="ECO:0000256" key="4">
    <source>
        <dbReference type="ARBA" id="ARBA00022777"/>
    </source>
</evidence>
<reference evidence="7" key="1">
    <citation type="submission" date="2019-09" db="EMBL/GenBank/DDBJ databases">
        <authorList>
            <person name="Zhang L."/>
        </authorList>
    </citation>
    <scope>NUCLEOTIDE SEQUENCE</scope>
</reference>
<evidence type="ECO:0000313" key="7">
    <source>
        <dbReference type="EMBL" id="VVW87163.1"/>
    </source>
</evidence>
<evidence type="ECO:0000256" key="1">
    <source>
        <dbReference type="ARBA" id="ARBA00022527"/>
    </source>
</evidence>
<dbReference type="EMBL" id="LR722051">
    <property type="protein sequence ID" value="VVW87163.1"/>
    <property type="molecule type" value="Genomic_DNA"/>
</dbReference>
<proteinExistence type="predicted"/>
<dbReference type="InterPro" id="IPR011009">
    <property type="entry name" value="Kinase-like_dom_sf"/>
</dbReference>
<evidence type="ECO:0000259" key="6">
    <source>
        <dbReference type="PROSITE" id="PS50011"/>
    </source>
</evidence>